<gene>
    <name evidence="5" type="ORF">B273_0839</name>
</gene>
<feature type="binding site" evidence="3">
    <location>
        <position position="260"/>
    </location>
    <ligand>
        <name>Mg(2+)</name>
        <dbReference type="ChEBI" id="CHEBI:18420"/>
    </ligand>
</feature>
<dbReference type="CDD" id="cd16012">
    <property type="entry name" value="ALP"/>
    <property type="match status" value="1"/>
</dbReference>
<name>K6H2I8_9GAMM</name>
<dbReference type="GO" id="GO:0004035">
    <property type="term" value="F:alkaline phosphatase activity"/>
    <property type="evidence" value="ECO:0007669"/>
    <property type="project" value="TreeGrafter"/>
</dbReference>
<evidence type="ECO:0000313" key="5">
    <source>
        <dbReference type="EMBL" id="EKO36723.1"/>
    </source>
</evidence>
<keyword evidence="3" id="KW-0460">Magnesium</keyword>
<keyword evidence="3" id="KW-0479">Metal-binding</keyword>
<protein>
    <submittedName>
        <fullName evidence="5">Putative alkaline phosphatase 4</fullName>
    </submittedName>
</protein>
<dbReference type="SMART" id="SM00098">
    <property type="entry name" value="alkPPc"/>
    <property type="match status" value="1"/>
</dbReference>
<evidence type="ECO:0000313" key="6">
    <source>
        <dbReference type="Proteomes" id="UP000010310"/>
    </source>
</evidence>
<feature type="binding site" evidence="3">
    <location>
        <position position="54"/>
    </location>
    <ligand>
        <name>Mg(2+)</name>
        <dbReference type="ChEBI" id="CHEBI:18420"/>
    </ligand>
</feature>
<dbReference type="PROSITE" id="PS51257">
    <property type="entry name" value="PROKAR_LIPOPROTEIN"/>
    <property type="match status" value="1"/>
</dbReference>
<dbReference type="EMBL" id="AMWX01000002">
    <property type="protein sequence ID" value="EKO36723.1"/>
    <property type="molecule type" value="Genomic_DNA"/>
</dbReference>
<organism evidence="5 6">
    <name type="scientific">SAR86 cluster bacterium SAR86E</name>
    <dbReference type="NCBI Taxonomy" id="1208365"/>
    <lineage>
        <taxon>Bacteria</taxon>
        <taxon>Pseudomonadati</taxon>
        <taxon>Pseudomonadota</taxon>
        <taxon>Gammaproteobacteria</taxon>
        <taxon>SAR86 cluster</taxon>
    </lineage>
</organism>
<feature type="binding site" evidence="3">
    <location>
        <position position="151"/>
    </location>
    <ligand>
        <name>Mg(2+)</name>
        <dbReference type="ChEBI" id="CHEBI:18420"/>
    </ligand>
</feature>
<dbReference type="PATRIC" id="fig|1208365.4.peg.416"/>
<feature type="binding site" evidence="3">
    <location>
        <position position="149"/>
    </location>
    <ligand>
        <name>Mg(2+)</name>
        <dbReference type="ChEBI" id="CHEBI:18420"/>
    </ligand>
</feature>
<dbReference type="AlphaFoldDB" id="K6H2I8"/>
<keyword evidence="3" id="KW-0862">Zinc</keyword>
<dbReference type="PANTHER" id="PTHR11596">
    <property type="entry name" value="ALKALINE PHOSPHATASE"/>
    <property type="match status" value="1"/>
</dbReference>
<evidence type="ECO:0000256" key="3">
    <source>
        <dbReference type="PIRSR" id="PIRSR601952-2"/>
    </source>
</evidence>
<dbReference type="PANTHER" id="PTHR11596:SF5">
    <property type="entry name" value="ALKALINE PHOSPHATASE"/>
    <property type="match status" value="1"/>
</dbReference>
<comment type="cofactor">
    <cofactor evidence="3">
        <name>Zn(2+)</name>
        <dbReference type="ChEBI" id="CHEBI:29105"/>
    </cofactor>
    <text evidence="3">Binds 2 Zn(2+) ions.</text>
</comment>
<evidence type="ECO:0000256" key="4">
    <source>
        <dbReference type="RuleBase" id="RU003946"/>
    </source>
</evidence>
<feature type="active site" description="Phosphoserine intermediate" evidence="2">
    <location>
        <position position="98"/>
    </location>
</feature>
<dbReference type="GO" id="GO:0046872">
    <property type="term" value="F:metal ion binding"/>
    <property type="evidence" value="ECO:0007669"/>
    <property type="project" value="UniProtKB-KW"/>
</dbReference>
<feature type="binding site" evidence="3">
    <location>
        <position position="308"/>
    </location>
    <ligand>
        <name>Zn(2+)</name>
        <dbReference type="ChEBI" id="CHEBI:29105"/>
        <label>2</label>
    </ligand>
</feature>
<comment type="similarity">
    <text evidence="4">Belongs to the alkaline phosphatase family.</text>
</comment>
<keyword evidence="6" id="KW-1185">Reference proteome</keyword>
<sequence length="378" mass="41092">MKKSLLILSTFVLYACGSGDNIELVAIGSDTEPPVTLERSTAPTAKNIILLIGDGMGPNQVALAKFATGGADHRLSFENFPITGIVYNHSSDSLYTDSAASATTWATGVKTKNRYLAVDAEKKFLPTIPELLSTKGYKSGLVATSSITHATPAAFYAHIDSRYKEKEIAKMLVDSDIDIALGGGQEFFDVSSEDSPFMIFEKTLLDSSLLNSKEQVIGLFAEDGFDRRLGTPSQLEMTQVALNFLENKSQNCNGFFLMSEGSQIDWAGHDNNVQYMLIEFADFDATVQAATDFAIENQDTLILVTADHATGGLVLQRPRGSNLRAQWTTGSHDLSPINIYAYGPGAELFSGVMDNTEIFERILQALDYENLDSANCVN</sequence>
<feature type="binding site" evidence="3">
    <location>
        <position position="269"/>
    </location>
    <ligand>
        <name>Zn(2+)</name>
        <dbReference type="ChEBI" id="CHEBI:29105"/>
        <label>2</label>
    </ligand>
</feature>
<reference evidence="5 6" key="1">
    <citation type="submission" date="2012-09" db="EMBL/GenBank/DDBJ databases">
        <authorList>
            <person name="Dupont C.L."/>
            <person name="Rusch D.B."/>
            <person name="Lombardo M.-J."/>
            <person name="Novotny M."/>
            <person name="Yee-Greenbaum J."/>
            <person name="Laskin R."/>
        </authorList>
    </citation>
    <scope>NUCLEOTIDE SEQUENCE [LARGE SCALE GENOMIC DNA]</scope>
    <source>
        <strain evidence="5">SAR86E</strain>
    </source>
</reference>
<feature type="binding site" evidence="3">
    <location>
        <position position="265"/>
    </location>
    <ligand>
        <name>Zn(2+)</name>
        <dbReference type="ChEBI" id="CHEBI:29105"/>
        <label>2</label>
    </ligand>
</feature>
<accession>K6H2I8</accession>
<dbReference type="InterPro" id="IPR017850">
    <property type="entry name" value="Alkaline_phosphatase_core_sf"/>
</dbReference>
<dbReference type="Pfam" id="PF00245">
    <property type="entry name" value="Alk_phosphatase"/>
    <property type="match status" value="2"/>
</dbReference>
<feature type="binding site" evidence="3">
    <location>
        <position position="307"/>
    </location>
    <ligand>
        <name>Zn(2+)</name>
        <dbReference type="ChEBI" id="CHEBI:29105"/>
        <label>2</label>
    </ligand>
</feature>
<keyword evidence="1" id="KW-0597">Phosphoprotein</keyword>
<feature type="binding site" evidence="3">
    <location>
        <position position="54"/>
    </location>
    <ligand>
        <name>Zn(2+)</name>
        <dbReference type="ChEBI" id="CHEBI:29105"/>
        <label>2</label>
    </ligand>
</feature>
<proteinExistence type="inferred from homology"/>
<dbReference type="PRINTS" id="PR00113">
    <property type="entry name" value="ALKPHPHTASE"/>
</dbReference>
<dbReference type="SUPFAM" id="SSF53649">
    <property type="entry name" value="Alkaline phosphatase-like"/>
    <property type="match status" value="1"/>
</dbReference>
<dbReference type="Proteomes" id="UP000010310">
    <property type="component" value="Unassembled WGS sequence"/>
</dbReference>
<comment type="cofactor">
    <cofactor evidence="3">
        <name>Mg(2+)</name>
        <dbReference type="ChEBI" id="CHEBI:18420"/>
    </cofactor>
    <text evidence="3">Binds 1 Mg(2+) ion.</text>
</comment>
<comment type="caution">
    <text evidence="5">The sequence shown here is derived from an EMBL/GenBank/DDBJ whole genome shotgun (WGS) entry which is preliminary data.</text>
</comment>
<dbReference type="STRING" id="1208365.B273_0839"/>
<evidence type="ECO:0000256" key="2">
    <source>
        <dbReference type="PIRSR" id="PIRSR601952-1"/>
    </source>
</evidence>
<dbReference type="Gene3D" id="3.40.720.10">
    <property type="entry name" value="Alkaline Phosphatase, subunit A"/>
    <property type="match status" value="1"/>
</dbReference>
<evidence type="ECO:0000256" key="1">
    <source>
        <dbReference type="ARBA" id="ARBA00022553"/>
    </source>
</evidence>
<dbReference type="InterPro" id="IPR001952">
    <property type="entry name" value="Alkaline_phosphatase"/>
</dbReference>